<dbReference type="InterPro" id="IPR052177">
    <property type="entry name" value="Divisome_Glycosyl_Hydrolase"/>
</dbReference>
<dbReference type="PANTHER" id="PTHR43405:SF1">
    <property type="entry name" value="GLYCOSYL HYDROLASE DIGH"/>
    <property type="match status" value="1"/>
</dbReference>
<keyword evidence="4" id="KW-1185">Reference proteome</keyword>
<dbReference type="Gene3D" id="3.20.20.80">
    <property type="entry name" value="Glycosidases"/>
    <property type="match status" value="1"/>
</dbReference>
<organism evidence="3 4">
    <name type="scientific">Draconibacterium aestuarii</name>
    <dbReference type="NCBI Taxonomy" id="2998507"/>
    <lineage>
        <taxon>Bacteria</taxon>
        <taxon>Pseudomonadati</taxon>
        <taxon>Bacteroidota</taxon>
        <taxon>Bacteroidia</taxon>
        <taxon>Marinilabiliales</taxon>
        <taxon>Prolixibacteraceae</taxon>
        <taxon>Draconibacterium</taxon>
    </lineage>
</organism>
<sequence>MKRYCLSLFLILLFCLPIVSQPKYEFRAVWVATVVNIDWPSKQGLSTEEQKKEVIDILNMHKKLGMNAIILQVRPTADAFYKSELEPWSQYITGTQGQAPNPYYDPLNFWIEECHKRGMELHAWLNPYRVAMKYDQPLSTSHVAFTHPEWILQYGEKLYFDPGIPETREFVTKVVQDIVTRYDLDAIHFDDYFYPYPLKEAFPDTTSFRLYNRGFLTDDIADWRRENVDICIKMLNDSIKASKPWVKFGISPFGVWRNKTDDPRGSDTQAGSTNYDHLYANIIKWQEEGWIDYCLPQLYWRIGHPLVDFELLANWWKNHAYGRAMYIGQAPYRVSPDSKTKEWTEPDQLPKQINILRTIPEIGGSSFYSSKWFKENLLGFQDSLQLHYYKNPALIPPMPWIDNTPPQPISKLKRSGKKVKWQTFPATSEMDKPWQYVVYINEAGQTFNPEESGFIYDIAKLKELKFKRLNKKKKKYEVRISVLDRLNNESTMSQPVILKL</sequence>
<reference evidence="3" key="1">
    <citation type="submission" date="2022-11" db="EMBL/GenBank/DDBJ databases">
        <title>Marilongibacter aestuarii gen. nov., sp. nov., isolated from tidal flat sediment.</title>
        <authorList>
            <person name="Jiayan W."/>
        </authorList>
    </citation>
    <scope>NUCLEOTIDE SEQUENCE</scope>
    <source>
        <strain evidence="3">Z1-6</strain>
    </source>
</reference>
<dbReference type="PANTHER" id="PTHR43405">
    <property type="entry name" value="GLYCOSYL HYDROLASE DIGH"/>
    <property type="match status" value="1"/>
</dbReference>
<dbReference type="RefSeq" id="WP_343332935.1">
    <property type="nucleotide sequence ID" value="NZ_JAPOHD010000020.1"/>
</dbReference>
<evidence type="ECO:0000259" key="2">
    <source>
        <dbReference type="Pfam" id="PF02638"/>
    </source>
</evidence>
<dbReference type="AlphaFoldDB" id="A0A9X3J6L4"/>
<protein>
    <submittedName>
        <fullName evidence="3">Family 10 glycosylhydrolase</fullName>
    </submittedName>
</protein>
<dbReference type="Proteomes" id="UP001145087">
    <property type="component" value="Unassembled WGS sequence"/>
</dbReference>
<gene>
    <name evidence="3" type="ORF">OU798_09625</name>
</gene>
<dbReference type="SUPFAM" id="SSF51445">
    <property type="entry name" value="(Trans)glycosidases"/>
    <property type="match status" value="1"/>
</dbReference>
<dbReference type="EMBL" id="JAPOHD010000020">
    <property type="protein sequence ID" value="MCY1720601.1"/>
    <property type="molecule type" value="Genomic_DNA"/>
</dbReference>
<accession>A0A9X3J6L4</accession>
<keyword evidence="1" id="KW-0732">Signal</keyword>
<evidence type="ECO:0000313" key="3">
    <source>
        <dbReference type="EMBL" id="MCY1720601.1"/>
    </source>
</evidence>
<feature type="domain" description="Glycosyl hydrolase-like 10" evidence="2">
    <location>
        <begin position="25"/>
        <end position="344"/>
    </location>
</feature>
<evidence type="ECO:0000313" key="4">
    <source>
        <dbReference type="Proteomes" id="UP001145087"/>
    </source>
</evidence>
<evidence type="ECO:0000256" key="1">
    <source>
        <dbReference type="ARBA" id="ARBA00022729"/>
    </source>
</evidence>
<dbReference type="Pfam" id="PF02638">
    <property type="entry name" value="GHL10"/>
    <property type="match status" value="1"/>
</dbReference>
<comment type="caution">
    <text evidence="3">The sequence shown here is derived from an EMBL/GenBank/DDBJ whole genome shotgun (WGS) entry which is preliminary data.</text>
</comment>
<dbReference type="InterPro" id="IPR017853">
    <property type="entry name" value="GH"/>
</dbReference>
<name>A0A9X3J6L4_9BACT</name>
<proteinExistence type="predicted"/>
<dbReference type="InterPro" id="IPR003790">
    <property type="entry name" value="GHL10"/>
</dbReference>